<keyword evidence="1" id="KW-0812">Transmembrane</keyword>
<protein>
    <submittedName>
        <fullName evidence="2">Uncharacterized protein</fullName>
    </submittedName>
</protein>
<dbReference type="RefSeq" id="WP_380862554.1">
    <property type="nucleotide sequence ID" value="NZ_JBHRXV010000011.1"/>
</dbReference>
<keyword evidence="3" id="KW-1185">Reference proteome</keyword>
<keyword evidence="1" id="KW-1133">Transmembrane helix</keyword>
<evidence type="ECO:0000313" key="3">
    <source>
        <dbReference type="Proteomes" id="UP001595615"/>
    </source>
</evidence>
<feature type="transmembrane region" description="Helical" evidence="1">
    <location>
        <begin position="19"/>
        <end position="38"/>
    </location>
</feature>
<gene>
    <name evidence="2" type="ORF">ACFOMD_14345</name>
</gene>
<evidence type="ECO:0000313" key="2">
    <source>
        <dbReference type="EMBL" id="MFC3713753.1"/>
    </source>
</evidence>
<proteinExistence type="predicted"/>
<reference evidence="3" key="1">
    <citation type="journal article" date="2019" name="Int. J. Syst. Evol. Microbiol.">
        <title>The Global Catalogue of Microorganisms (GCM) 10K type strain sequencing project: providing services to taxonomists for standard genome sequencing and annotation.</title>
        <authorList>
            <consortium name="The Broad Institute Genomics Platform"/>
            <consortium name="The Broad Institute Genome Sequencing Center for Infectious Disease"/>
            <person name="Wu L."/>
            <person name="Ma J."/>
        </authorList>
    </citation>
    <scope>NUCLEOTIDE SEQUENCE [LARGE SCALE GENOMIC DNA]</scope>
    <source>
        <strain evidence="3">KCTC 42644</strain>
    </source>
</reference>
<accession>A0ABV7XF97</accession>
<name>A0ABV7XF97_9SPHN</name>
<evidence type="ECO:0000256" key="1">
    <source>
        <dbReference type="SAM" id="Phobius"/>
    </source>
</evidence>
<feature type="transmembrane region" description="Helical" evidence="1">
    <location>
        <begin position="44"/>
        <end position="62"/>
    </location>
</feature>
<organism evidence="2 3">
    <name type="scientific">Sphingoaurantiacus capsulatus</name>
    <dbReference type="NCBI Taxonomy" id="1771310"/>
    <lineage>
        <taxon>Bacteria</taxon>
        <taxon>Pseudomonadati</taxon>
        <taxon>Pseudomonadota</taxon>
        <taxon>Alphaproteobacteria</taxon>
        <taxon>Sphingomonadales</taxon>
        <taxon>Sphingosinicellaceae</taxon>
        <taxon>Sphingoaurantiacus</taxon>
    </lineage>
</organism>
<dbReference type="Proteomes" id="UP001595615">
    <property type="component" value="Unassembled WGS sequence"/>
</dbReference>
<dbReference type="EMBL" id="JBHRXV010000011">
    <property type="protein sequence ID" value="MFC3713753.1"/>
    <property type="molecule type" value="Genomic_DNA"/>
</dbReference>
<comment type="caution">
    <text evidence="2">The sequence shown here is derived from an EMBL/GenBank/DDBJ whole genome shotgun (WGS) entry which is preliminary data.</text>
</comment>
<keyword evidence="1" id="KW-0472">Membrane</keyword>
<sequence length="72" mass="7943">MQPEDETVPPARGNRTLRIVALVMWLTITALHAAVIILGAKFGGIEGALIGGVFAFLFWAPLTRTMITYMRR</sequence>